<dbReference type="AlphaFoldDB" id="R0CER3"/>
<dbReference type="Gene3D" id="3.40.50.300">
    <property type="entry name" value="P-loop containing nucleotide triphosphate hydrolases"/>
    <property type="match status" value="1"/>
</dbReference>
<protein>
    <recommendedName>
        <fullName evidence="5">DNA 3'-5' helicase II</fullName>
    </recommendedName>
</protein>
<keyword evidence="1" id="KW-0547">Nucleotide-binding</keyword>
<dbReference type="GO" id="GO:0043138">
    <property type="term" value="F:3'-5' DNA helicase activity"/>
    <property type="evidence" value="ECO:0007669"/>
    <property type="project" value="TreeGrafter"/>
</dbReference>
<keyword evidence="3" id="KW-0347">Helicase</keyword>
<evidence type="ECO:0000313" key="8">
    <source>
        <dbReference type="Proteomes" id="UP000013280"/>
    </source>
</evidence>
<reference evidence="7 8" key="1">
    <citation type="journal article" date="2013" name="Genome Announc.">
        <title>Draft Genome Sequence for Ralstonia sp. Strain OR214, a Bacterium with Potential for Bioremediation.</title>
        <authorList>
            <person name="Utturkar S.M."/>
            <person name="Bollmann A."/>
            <person name="Brzoska R.M."/>
            <person name="Klingeman D.M."/>
            <person name="Epstein S.E."/>
            <person name="Palumbo A.V."/>
            <person name="Brown S.D."/>
        </authorList>
    </citation>
    <scope>NUCLEOTIDE SEQUENCE [LARGE SCALE GENOMIC DNA]</scope>
    <source>
        <strain evidence="7 8">OR214</strain>
    </source>
</reference>
<dbReference type="GO" id="GO:0000725">
    <property type="term" value="P:recombinational repair"/>
    <property type="evidence" value="ECO:0007669"/>
    <property type="project" value="TreeGrafter"/>
</dbReference>
<evidence type="ECO:0000256" key="2">
    <source>
        <dbReference type="ARBA" id="ARBA00022801"/>
    </source>
</evidence>
<dbReference type="GO" id="GO:0016787">
    <property type="term" value="F:hydrolase activity"/>
    <property type="evidence" value="ECO:0007669"/>
    <property type="project" value="UniProtKB-KW"/>
</dbReference>
<dbReference type="GO" id="GO:0003677">
    <property type="term" value="F:DNA binding"/>
    <property type="evidence" value="ECO:0007669"/>
    <property type="project" value="InterPro"/>
</dbReference>
<keyword evidence="4" id="KW-0067">ATP-binding</keyword>
<gene>
    <name evidence="7" type="ORF">OR214_04638</name>
</gene>
<evidence type="ECO:0000256" key="1">
    <source>
        <dbReference type="ARBA" id="ARBA00022741"/>
    </source>
</evidence>
<dbReference type="PANTHER" id="PTHR11070">
    <property type="entry name" value="UVRD / RECB / PCRA DNA HELICASE FAMILY MEMBER"/>
    <property type="match status" value="1"/>
</dbReference>
<dbReference type="Proteomes" id="UP000013280">
    <property type="component" value="Unassembled WGS sequence"/>
</dbReference>
<accession>R0CER3</accession>
<comment type="caution">
    <text evidence="7">The sequence shown here is derived from an EMBL/GenBank/DDBJ whole genome shotgun (WGS) entry which is preliminary data.</text>
</comment>
<dbReference type="InterPro" id="IPR000212">
    <property type="entry name" value="DNA_helicase_UvrD/REP"/>
</dbReference>
<evidence type="ECO:0000313" key="7">
    <source>
        <dbReference type="EMBL" id="ENZ75401.1"/>
    </source>
</evidence>
<evidence type="ECO:0000256" key="5">
    <source>
        <dbReference type="ARBA" id="ARBA00034923"/>
    </source>
</evidence>
<dbReference type="SUPFAM" id="SSF52540">
    <property type="entry name" value="P-loop containing nucleoside triphosphate hydrolases"/>
    <property type="match status" value="1"/>
</dbReference>
<proteinExistence type="predicted"/>
<dbReference type="InterPro" id="IPR027417">
    <property type="entry name" value="P-loop_NTPase"/>
</dbReference>
<dbReference type="GO" id="GO:0005524">
    <property type="term" value="F:ATP binding"/>
    <property type="evidence" value="ECO:0007669"/>
    <property type="project" value="UniProtKB-KW"/>
</dbReference>
<organism evidence="7 8">
    <name type="scientific">Ralstonia pickettii OR214</name>
    <dbReference type="NCBI Taxonomy" id="1264675"/>
    <lineage>
        <taxon>Bacteria</taxon>
        <taxon>Pseudomonadati</taxon>
        <taxon>Pseudomonadota</taxon>
        <taxon>Betaproteobacteria</taxon>
        <taxon>Burkholderiales</taxon>
        <taxon>Burkholderiaceae</taxon>
        <taxon>Ralstonia</taxon>
    </lineage>
</organism>
<evidence type="ECO:0000256" key="4">
    <source>
        <dbReference type="ARBA" id="ARBA00022840"/>
    </source>
</evidence>
<dbReference type="PATRIC" id="fig|1264675.3.peg.4573"/>
<dbReference type="RefSeq" id="WP_004635247.1">
    <property type="nucleotide sequence ID" value="NZ_APMQ01000017.1"/>
</dbReference>
<dbReference type="EMBL" id="APMQ01000017">
    <property type="protein sequence ID" value="ENZ75401.1"/>
    <property type="molecule type" value="Genomic_DNA"/>
</dbReference>
<name>R0CER3_RALPI</name>
<keyword evidence="2" id="KW-0378">Hydrolase</keyword>
<dbReference type="Pfam" id="PF00580">
    <property type="entry name" value="UvrD-helicase"/>
    <property type="match status" value="1"/>
</dbReference>
<sequence>MPTSILDELNPSQREVAELRQHCVAVACPGAGKTKTIATKAAILLGDPACRVGAVTFNKDAATELQDRIRVLAGPASKPRLLAGTAS</sequence>
<feature type="domain" description="UvrD-like helicase ATP-binding" evidence="6">
    <location>
        <begin position="9"/>
        <end position="73"/>
    </location>
</feature>
<evidence type="ECO:0000259" key="6">
    <source>
        <dbReference type="Pfam" id="PF00580"/>
    </source>
</evidence>
<dbReference type="PANTHER" id="PTHR11070:SF2">
    <property type="entry name" value="ATP-DEPENDENT DNA HELICASE SRS2"/>
    <property type="match status" value="1"/>
</dbReference>
<evidence type="ECO:0000256" key="3">
    <source>
        <dbReference type="ARBA" id="ARBA00022806"/>
    </source>
</evidence>
<dbReference type="InterPro" id="IPR014016">
    <property type="entry name" value="UvrD-like_ATP-bd"/>
</dbReference>